<dbReference type="Gene3D" id="1.10.30.50">
    <property type="match status" value="1"/>
</dbReference>
<dbReference type="EMBL" id="JAEHTE010000015">
    <property type="protein sequence ID" value="MBI6885076.1"/>
    <property type="molecule type" value="Genomic_DNA"/>
</dbReference>
<organism evidence="2 3">
    <name type="scientific">Pseudomonas putida</name>
    <name type="common">Arthrobacter siderocapsulatus</name>
    <dbReference type="NCBI Taxonomy" id="303"/>
    <lineage>
        <taxon>Bacteria</taxon>
        <taxon>Pseudomonadati</taxon>
        <taxon>Pseudomonadota</taxon>
        <taxon>Gammaproteobacteria</taxon>
        <taxon>Pseudomonadales</taxon>
        <taxon>Pseudomonadaceae</taxon>
        <taxon>Pseudomonas</taxon>
    </lineage>
</organism>
<protein>
    <submittedName>
        <fullName evidence="2">HNH endonuclease</fullName>
    </submittedName>
</protein>
<accession>A0A8I1EG88</accession>
<sequence length="320" mass="36438">MESIQPLVRPSSLERIYDVVKNAGIDVSAWHDGKGEYSTNPKFCYRWAFEGKNVALLCLWYRNFHQVDGVWTVTGNARQEQIEREAQGSDHWDPAVRNRTKRWAKSAYQLDEVIKQAMRKKLVVRVCIVDSRSNANDLETSTADFRMLDPVPWELSYEMLTGDYVVRRTGGKLPSVVDAEETGIQPAPEEPTTQQLPLITETSYGVGVVDQFIGNNAPQAPALKERIEYERSDKVRQLVMLRSQGRCEWCDAPGFKTQGGEIYLESHHIIALADNGLDHITNVIALCPNDHRMAHYGEYRQAMAESLLARVVDRNSEWLQ</sequence>
<feature type="domain" description="HNH nuclease" evidence="1">
    <location>
        <begin position="234"/>
        <end position="292"/>
    </location>
</feature>
<dbReference type="AlphaFoldDB" id="A0A8I1EG88"/>
<dbReference type="SMART" id="SM00507">
    <property type="entry name" value="HNHc"/>
    <property type="match status" value="1"/>
</dbReference>
<proteinExistence type="predicted"/>
<evidence type="ECO:0000313" key="3">
    <source>
        <dbReference type="Proteomes" id="UP000637061"/>
    </source>
</evidence>
<evidence type="ECO:0000313" key="2">
    <source>
        <dbReference type="EMBL" id="MBI6885076.1"/>
    </source>
</evidence>
<dbReference type="InterPro" id="IPR002711">
    <property type="entry name" value="HNH"/>
</dbReference>
<comment type="caution">
    <text evidence="2">The sequence shown here is derived from an EMBL/GenBank/DDBJ whole genome shotgun (WGS) entry which is preliminary data.</text>
</comment>
<dbReference type="Proteomes" id="UP000637061">
    <property type="component" value="Unassembled WGS sequence"/>
</dbReference>
<dbReference type="RefSeq" id="WP_198747479.1">
    <property type="nucleotide sequence ID" value="NZ_JAEHTE010000015.1"/>
</dbReference>
<dbReference type="InterPro" id="IPR003615">
    <property type="entry name" value="HNH_nuc"/>
</dbReference>
<evidence type="ECO:0000259" key="1">
    <source>
        <dbReference type="SMART" id="SM00507"/>
    </source>
</evidence>
<dbReference type="GO" id="GO:0004519">
    <property type="term" value="F:endonuclease activity"/>
    <property type="evidence" value="ECO:0007669"/>
    <property type="project" value="UniProtKB-KW"/>
</dbReference>
<dbReference type="CDD" id="cd00085">
    <property type="entry name" value="HNHc"/>
    <property type="match status" value="1"/>
</dbReference>
<keyword evidence="2" id="KW-0255">Endonuclease</keyword>
<dbReference type="GO" id="GO:0008270">
    <property type="term" value="F:zinc ion binding"/>
    <property type="evidence" value="ECO:0007669"/>
    <property type="project" value="InterPro"/>
</dbReference>
<dbReference type="GO" id="GO:0003676">
    <property type="term" value="F:nucleic acid binding"/>
    <property type="evidence" value="ECO:0007669"/>
    <property type="project" value="InterPro"/>
</dbReference>
<gene>
    <name evidence="2" type="ORF">JEU22_14270</name>
</gene>
<dbReference type="Pfam" id="PF01844">
    <property type="entry name" value="HNH"/>
    <property type="match status" value="1"/>
</dbReference>
<keyword evidence="2" id="KW-0540">Nuclease</keyword>
<reference evidence="2" key="1">
    <citation type="submission" date="2020-12" db="EMBL/GenBank/DDBJ databases">
        <title>Enhanced detection system for hospital associated transmission using whole genome sequencing surveillance.</title>
        <authorList>
            <person name="Harrison L.H."/>
            <person name="Van Tyne D."/>
            <person name="Marsh J.W."/>
            <person name="Griffith M.P."/>
            <person name="Snyder D.J."/>
            <person name="Cooper V.S."/>
            <person name="Mustapha M."/>
        </authorList>
    </citation>
    <scope>NUCLEOTIDE SEQUENCE</scope>
    <source>
        <strain evidence="2">PSB00042</strain>
    </source>
</reference>
<name>A0A8I1EG88_PSEPU</name>
<keyword evidence="2" id="KW-0378">Hydrolase</keyword>